<evidence type="ECO:0000313" key="3">
    <source>
        <dbReference type="Proteomes" id="UP001202248"/>
    </source>
</evidence>
<keyword evidence="3" id="KW-1185">Reference proteome</keyword>
<evidence type="ECO:0000313" key="2">
    <source>
        <dbReference type="EMBL" id="MCH5596583.1"/>
    </source>
</evidence>
<dbReference type="RefSeq" id="WP_240825768.1">
    <property type="nucleotide sequence ID" value="NZ_JAKWBL010000001.1"/>
</dbReference>
<keyword evidence="1" id="KW-0812">Transmembrane</keyword>
<dbReference type="Proteomes" id="UP001202248">
    <property type="component" value="Unassembled WGS sequence"/>
</dbReference>
<feature type="transmembrane region" description="Helical" evidence="1">
    <location>
        <begin position="20"/>
        <end position="43"/>
    </location>
</feature>
<organism evidence="2 3">
    <name type="scientific">Niabella ginsengisoli</name>
    <dbReference type="NCBI Taxonomy" id="522298"/>
    <lineage>
        <taxon>Bacteria</taxon>
        <taxon>Pseudomonadati</taxon>
        <taxon>Bacteroidota</taxon>
        <taxon>Chitinophagia</taxon>
        <taxon>Chitinophagales</taxon>
        <taxon>Chitinophagaceae</taxon>
        <taxon>Niabella</taxon>
    </lineage>
</organism>
<protein>
    <recommendedName>
        <fullName evidence="4">AsmA-like C-terminal domain-containing protein</fullName>
    </recommendedName>
</protein>
<keyword evidence="1" id="KW-0472">Membrane</keyword>
<proteinExistence type="predicted"/>
<evidence type="ECO:0000256" key="1">
    <source>
        <dbReference type="SAM" id="Phobius"/>
    </source>
</evidence>
<evidence type="ECO:0008006" key="4">
    <source>
        <dbReference type="Google" id="ProtNLM"/>
    </source>
</evidence>
<gene>
    <name evidence="2" type="ORF">MKP09_00880</name>
</gene>
<dbReference type="EMBL" id="JAKWBL010000001">
    <property type="protein sequence ID" value="MCH5596583.1"/>
    <property type="molecule type" value="Genomic_DNA"/>
</dbReference>
<accession>A0ABS9SE03</accession>
<name>A0ABS9SE03_9BACT</name>
<comment type="caution">
    <text evidence="2">The sequence shown here is derived from an EMBL/GenBank/DDBJ whole genome shotgun (WGS) entry which is preliminary data.</text>
</comment>
<reference evidence="2 3" key="1">
    <citation type="submission" date="2022-02" db="EMBL/GenBank/DDBJ databases">
        <authorList>
            <person name="Min J."/>
        </authorList>
    </citation>
    <scope>NUCLEOTIDE SEQUENCE [LARGE SCALE GENOMIC DNA]</scope>
    <source>
        <strain evidence="2 3">GR10-1</strain>
    </source>
</reference>
<keyword evidence="1" id="KW-1133">Transmembrane helix</keyword>
<sequence length="579" mass="66195">MKKRISLRELKLKKLRFKRLRYRSMLILLGIIATVILAFNFWFIDHAEEALEQIVYTQSNGKLKLKVKEFKFNWIKNKIELKEASIFSTDTTAATSYSVNTKNISIKARGFLPLLFKKEILIDSIKLTSPSVIFTRNKARVKSKDTTATDNSSFSVAEEMGRISRSLTDAINVLQIDKFRLDNGSFSLVDKTRTNETPFAVSNIYVQLDNLQLDSTTGGRNKEKISFTDNIAIRTFNQNIAFPGGRHFIAFKDFRVNLQNKRVEFDSCTLRAVKGDSSKTAFKIFFDKLQLTNINFDSLYSSETIIADSVFCNRPQIFLDIDSDKSNGKNKKKKGRQERIDGVIQQLLGDMRLGYVGVKNANINVNTIRRGKTSTFSSKDNNFDMYGLVVIQDDVRPISLDKFVMSLHNYENVLRDGRYAISFDSIRFEDDIINLSKFNFKEFDKGRIIKSLSMPSFQVRGLSWEALLYENIFSAQSAVFYDPKVNYTLIRKKGKARSKNLFEALNNVDDVMDLKNLGIHRGDITLTFPKGATLHLANTNIDLRANDFTSSNRIKSVQRSVNELSFDKGTLKKETLLLI</sequence>